<evidence type="ECO:0000256" key="7">
    <source>
        <dbReference type="SAM" id="MobiDB-lite"/>
    </source>
</evidence>
<dbReference type="RefSeq" id="XP_005646738.1">
    <property type="nucleotide sequence ID" value="XM_005646681.1"/>
</dbReference>
<protein>
    <recommendedName>
        <fullName evidence="6">V-type proton ATPase subunit G</fullName>
    </recommendedName>
</protein>
<reference evidence="8 9" key="1">
    <citation type="journal article" date="2012" name="Genome Biol.">
        <title>The genome of the polar eukaryotic microalga coccomyxa subellipsoidea reveals traits of cold adaptation.</title>
        <authorList>
            <person name="Blanc G."/>
            <person name="Agarkova I."/>
            <person name="Grimwood J."/>
            <person name="Kuo A."/>
            <person name="Brueggeman A."/>
            <person name="Dunigan D."/>
            <person name="Gurnon J."/>
            <person name="Ladunga I."/>
            <person name="Lindquist E."/>
            <person name="Lucas S."/>
            <person name="Pangilinan J."/>
            <person name="Proschold T."/>
            <person name="Salamov A."/>
            <person name="Schmutz J."/>
            <person name="Weeks D."/>
            <person name="Yamada T."/>
            <person name="Claverie J.M."/>
            <person name="Grigoriev I."/>
            <person name="Van Etten J."/>
            <person name="Lomsadze A."/>
            <person name="Borodovsky M."/>
        </authorList>
    </citation>
    <scope>NUCLEOTIDE SEQUENCE [LARGE SCALE GENOMIC DNA]</scope>
    <source>
        <strain evidence="8 9">C-169</strain>
    </source>
</reference>
<feature type="region of interest" description="Disordered" evidence="7">
    <location>
        <begin position="49"/>
        <end position="76"/>
    </location>
</feature>
<evidence type="ECO:0000256" key="6">
    <source>
        <dbReference type="RuleBase" id="RU364019"/>
    </source>
</evidence>
<evidence type="ECO:0000256" key="5">
    <source>
        <dbReference type="ARBA" id="ARBA00023065"/>
    </source>
</evidence>
<dbReference type="InterPro" id="IPR005124">
    <property type="entry name" value="V-ATPase_G"/>
</dbReference>
<sequence length="113" mass="12585">MQISSGQDGIQRLLAAEQDAQAIVTAARKAKADRLKQAKQEAEREIKAYKAQREEQYQKRISDDSTSSGANVKRLESESAATVKTIEKSIASKKKEVVETLLEYVTKVSFPKK</sequence>
<evidence type="ECO:0000256" key="4">
    <source>
        <dbReference type="ARBA" id="ARBA00022781"/>
    </source>
</evidence>
<dbReference type="GO" id="GO:0016887">
    <property type="term" value="F:ATP hydrolysis activity"/>
    <property type="evidence" value="ECO:0007669"/>
    <property type="project" value="TreeGrafter"/>
</dbReference>
<keyword evidence="9" id="KW-1185">Reference proteome</keyword>
<comment type="function">
    <text evidence="1">Catalytic subunit of the peripheral V1 complex of vacuolar ATPase (V-ATPase). V-ATPase is responsible for acidifying a variety of intracellular compartments in eukaryotic cells.</text>
</comment>
<keyword evidence="3 6" id="KW-0813">Transport</keyword>
<dbReference type="Pfam" id="PF03179">
    <property type="entry name" value="V-ATPase_G"/>
    <property type="match status" value="1"/>
</dbReference>
<dbReference type="Proteomes" id="UP000007264">
    <property type="component" value="Unassembled WGS sequence"/>
</dbReference>
<name>I0YUX5_COCSC</name>
<dbReference type="KEGG" id="csl:COCSUDRAFT_66494"/>
<evidence type="ECO:0000256" key="2">
    <source>
        <dbReference type="ARBA" id="ARBA00010066"/>
    </source>
</evidence>
<proteinExistence type="inferred from homology"/>
<dbReference type="eggNOG" id="KOG1772">
    <property type="taxonomic scope" value="Eukaryota"/>
</dbReference>
<dbReference type="OrthoDB" id="250802at2759"/>
<dbReference type="STRING" id="574566.I0YUX5"/>
<dbReference type="Gene3D" id="1.20.5.2950">
    <property type="match status" value="1"/>
</dbReference>
<dbReference type="GeneID" id="17040180"/>
<comment type="function">
    <text evidence="6">Subunit of the V1 complex of vacuolar(H+)-ATPase (V-ATPase), a multisubunit enzyme composed of a peripheral complex (V1) that hydrolyzes ATP and a membrane integral complex (V0) that translocates protons. V-ATPase is responsible for acidifying and maintaining the pH of intracellular compartments and in some cell types, is targeted to the plasma membrane, where it is responsible for acidifying the extracellular environment.</text>
</comment>
<evidence type="ECO:0000256" key="3">
    <source>
        <dbReference type="ARBA" id="ARBA00022448"/>
    </source>
</evidence>
<dbReference type="NCBIfam" id="TIGR01147">
    <property type="entry name" value="V_ATP_synt_G"/>
    <property type="match status" value="1"/>
</dbReference>
<dbReference type="FunFam" id="1.20.5.2950:FF:000001">
    <property type="entry name" value="V-type proton ATPase subunit G"/>
    <property type="match status" value="1"/>
</dbReference>
<keyword evidence="5 6" id="KW-0406">Ion transport</keyword>
<keyword evidence="8" id="KW-0812">Transmembrane</keyword>
<comment type="subunit">
    <text evidence="6">V-ATPase is a heteromultimeric enzyme made up of two complexes: the ATP-hydrolytic V1 complex and the proton translocation V0 complex.</text>
</comment>
<evidence type="ECO:0000313" key="9">
    <source>
        <dbReference type="Proteomes" id="UP000007264"/>
    </source>
</evidence>
<dbReference type="AlphaFoldDB" id="I0YUX5"/>
<comment type="caution">
    <text evidence="8">The sequence shown here is derived from an EMBL/GenBank/DDBJ whole genome shotgun (WGS) entry which is preliminary data.</text>
</comment>
<evidence type="ECO:0000313" key="8">
    <source>
        <dbReference type="EMBL" id="EIE22194.1"/>
    </source>
</evidence>
<keyword evidence="8" id="KW-0472">Membrane</keyword>
<comment type="similarity">
    <text evidence="2 6">Belongs to the V-ATPase G subunit family.</text>
</comment>
<keyword evidence="4 6" id="KW-0375">Hydrogen ion transport</keyword>
<dbReference type="PANTHER" id="PTHR12713">
    <property type="entry name" value="VACUOLAR ATP SYNTHASE SUBUNIT G"/>
    <property type="match status" value="1"/>
</dbReference>
<gene>
    <name evidence="8" type="ORF">COCSUDRAFT_66494</name>
</gene>
<dbReference type="GO" id="GO:0000221">
    <property type="term" value="C:vacuolar proton-transporting V-type ATPase, V1 domain"/>
    <property type="evidence" value="ECO:0007669"/>
    <property type="project" value="TreeGrafter"/>
</dbReference>
<dbReference type="GO" id="GO:0046961">
    <property type="term" value="F:proton-transporting ATPase activity, rotational mechanism"/>
    <property type="evidence" value="ECO:0007669"/>
    <property type="project" value="InterPro"/>
</dbReference>
<evidence type="ECO:0000256" key="1">
    <source>
        <dbReference type="ARBA" id="ARBA00003847"/>
    </source>
</evidence>
<organism evidence="8 9">
    <name type="scientific">Coccomyxa subellipsoidea (strain C-169)</name>
    <name type="common">Green microalga</name>
    <dbReference type="NCBI Taxonomy" id="574566"/>
    <lineage>
        <taxon>Eukaryota</taxon>
        <taxon>Viridiplantae</taxon>
        <taxon>Chlorophyta</taxon>
        <taxon>core chlorophytes</taxon>
        <taxon>Trebouxiophyceae</taxon>
        <taxon>Trebouxiophyceae incertae sedis</taxon>
        <taxon>Coccomyxaceae</taxon>
        <taxon>Coccomyxa</taxon>
        <taxon>Coccomyxa subellipsoidea</taxon>
    </lineage>
</organism>
<dbReference type="PANTHER" id="PTHR12713:SF11">
    <property type="entry name" value="V-TYPE PROTON ATPASE SUBUNIT G"/>
    <property type="match status" value="1"/>
</dbReference>
<accession>I0YUX5</accession>
<feature type="compositionally biased region" description="Basic and acidic residues" evidence="7">
    <location>
        <begin position="49"/>
        <end position="63"/>
    </location>
</feature>
<dbReference type="EMBL" id="AGSI01000010">
    <property type="protein sequence ID" value="EIE22194.1"/>
    <property type="molecule type" value="Genomic_DNA"/>
</dbReference>